<keyword evidence="5 10" id="KW-1133">Transmembrane helix</keyword>
<keyword evidence="3 10" id="KW-0812">Transmembrane</keyword>
<gene>
    <name evidence="12" type="primary">desC</name>
    <name evidence="12" type="ORF">GCM10012275_34700</name>
</gene>
<proteinExistence type="inferred from homology"/>
<feature type="transmembrane region" description="Helical" evidence="10">
    <location>
        <begin position="42"/>
        <end position="62"/>
    </location>
</feature>
<dbReference type="GO" id="GO:0016717">
    <property type="term" value="F:oxidoreductase activity, acting on paired donors, with oxidation of a pair of donors resulting in the reduction of molecular oxygen to two molecules of water"/>
    <property type="evidence" value="ECO:0007669"/>
    <property type="project" value="InterPro"/>
</dbReference>
<dbReference type="GO" id="GO:0006631">
    <property type="term" value="P:fatty acid metabolic process"/>
    <property type="evidence" value="ECO:0007669"/>
    <property type="project" value="UniProtKB-KW"/>
</dbReference>
<evidence type="ECO:0000256" key="1">
    <source>
        <dbReference type="ARBA" id="ARBA00004141"/>
    </source>
</evidence>
<dbReference type="InterPro" id="IPR015876">
    <property type="entry name" value="Acyl-CoA_DS"/>
</dbReference>
<evidence type="ECO:0000256" key="9">
    <source>
        <dbReference type="ARBA" id="ARBA00023136"/>
    </source>
</evidence>
<name>A0A8J3C9K1_9PSEU</name>
<sequence>MTSGRRSLASYLTVKVFVVVPLLALAGAVPFAWGWGLGWVDLALAAGFFVLSGLGVTVGYHRHFTHGAFKAKRALRIVLAVFGNLAVQGPVTVWVADHRRHHAFSDKDGDPHSPWLFGSSPWALARGFWHAHMGWLFDREQTNVQRYAPDLLADRDIRTVDRFFPAWTAATLLLPGVLGGLLTWSWWGAVTGFFWAGLVRVAVLHHITWSVNSICHMIGERPFHSRDKAANFWPLALVSFGESWHNSHHADPTCARHGVLRGQIDISARLIWFFEKLGWVWNVRWPTPQRLAKLSVSAPHPTP</sequence>
<evidence type="ECO:0000313" key="12">
    <source>
        <dbReference type="EMBL" id="GGM60715.1"/>
    </source>
</evidence>
<evidence type="ECO:0000256" key="4">
    <source>
        <dbReference type="ARBA" id="ARBA00022832"/>
    </source>
</evidence>
<dbReference type="AlphaFoldDB" id="A0A8J3C9K1"/>
<evidence type="ECO:0000256" key="8">
    <source>
        <dbReference type="ARBA" id="ARBA00023098"/>
    </source>
</evidence>
<dbReference type="PANTHER" id="PTHR11351">
    <property type="entry name" value="ACYL-COA DESATURASE"/>
    <property type="match status" value="1"/>
</dbReference>
<evidence type="ECO:0000256" key="10">
    <source>
        <dbReference type="SAM" id="Phobius"/>
    </source>
</evidence>
<evidence type="ECO:0000256" key="5">
    <source>
        <dbReference type="ARBA" id="ARBA00022989"/>
    </source>
</evidence>
<comment type="subcellular location">
    <subcellularLocation>
        <location evidence="1">Membrane</location>
        <topology evidence="1">Multi-pass membrane protein</topology>
    </subcellularLocation>
</comment>
<evidence type="ECO:0000256" key="7">
    <source>
        <dbReference type="ARBA" id="ARBA00023004"/>
    </source>
</evidence>
<dbReference type="EMBL" id="BMMK01000015">
    <property type="protein sequence ID" value="GGM60715.1"/>
    <property type="molecule type" value="Genomic_DNA"/>
</dbReference>
<dbReference type="GO" id="GO:0016020">
    <property type="term" value="C:membrane"/>
    <property type="evidence" value="ECO:0007669"/>
    <property type="project" value="UniProtKB-SubCell"/>
</dbReference>
<accession>A0A8J3C9K1</accession>
<keyword evidence="4" id="KW-0276">Fatty acid metabolism</keyword>
<keyword evidence="6" id="KW-0560">Oxidoreductase</keyword>
<keyword evidence="13" id="KW-1185">Reference proteome</keyword>
<evidence type="ECO:0000313" key="13">
    <source>
        <dbReference type="Proteomes" id="UP000637578"/>
    </source>
</evidence>
<evidence type="ECO:0000256" key="6">
    <source>
        <dbReference type="ARBA" id="ARBA00023002"/>
    </source>
</evidence>
<dbReference type="Proteomes" id="UP000637578">
    <property type="component" value="Unassembled WGS sequence"/>
</dbReference>
<keyword evidence="7" id="KW-0408">Iron</keyword>
<feature type="transmembrane region" description="Helical" evidence="10">
    <location>
        <begin position="193"/>
        <end position="218"/>
    </location>
</feature>
<evidence type="ECO:0000259" key="11">
    <source>
        <dbReference type="Pfam" id="PF00487"/>
    </source>
</evidence>
<protein>
    <submittedName>
        <fullName evidence="12">Stearoyl-CoA desaturase</fullName>
    </submittedName>
</protein>
<evidence type="ECO:0000256" key="3">
    <source>
        <dbReference type="ARBA" id="ARBA00022692"/>
    </source>
</evidence>
<dbReference type="InterPro" id="IPR005804">
    <property type="entry name" value="FA_desaturase_dom"/>
</dbReference>
<reference evidence="12" key="1">
    <citation type="journal article" date="2014" name="Int. J. Syst. Evol. Microbiol.">
        <title>Complete genome sequence of Corynebacterium casei LMG S-19264T (=DSM 44701T), isolated from a smear-ripened cheese.</title>
        <authorList>
            <consortium name="US DOE Joint Genome Institute (JGI-PGF)"/>
            <person name="Walter F."/>
            <person name="Albersmeier A."/>
            <person name="Kalinowski J."/>
            <person name="Ruckert C."/>
        </authorList>
    </citation>
    <scope>NUCLEOTIDE SEQUENCE</scope>
    <source>
        <strain evidence="12">CGMCC 4.5737</strain>
    </source>
</reference>
<keyword evidence="8" id="KW-0443">Lipid metabolism</keyword>
<evidence type="ECO:0000256" key="2">
    <source>
        <dbReference type="ARBA" id="ARBA00008749"/>
    </source>
</evidence>
<feature type="domain" description="Fatty acid desaturase" evidence="11">
    <location>
        <begin position="39"/>
        <end position="256"/>
    </location>
</feature>
<dbReference type="CDD" id="cd03505">
    <property type="entry name" value="Delta9-FADS-like"/>
    <property type="match status" value="1"/>
</dbReference>
<organism evidence="12 13">
    <name type="scientific">Longimycelium tulufanense</name>
    <dbReference type="NCBI Taxonomy" id="907463"/>
    <lineage>
        <taxon>Bacteria</taxon>
        <taxon>Bacillati</taxon>
        <taxon>Actinomycetota</taxon>
        <taxon>Actinomycetes</taxon>
        <taxon>Pseudonocardiales</taxon>
        <taxon>Pseudonocardiaceae</taxon>
        <taxon>Longimycelium</taxon>
    </lineage>
</organism>
<keyword evidence="9 10" id="KW-0472">Membrane</keyword>
<dbReference type="Pfam" id="PF00487">
    <property type="entry name" value="FA_desaturase"/>
    <property type="match status" value="1"/>
</dbReference>
<dbReference type="PANTHER" id="PTHR11351:SF3">
    <property type="entry name" value="BLL4393 PROTEIN"/>
    <property type="match status" value="1"/>
</dbReference>
<feature type="transmembrane region" description="Helical" evidence="10">
    <location>
        <begin position="74"/>
        <end position="95"/>
    </location>
</feature>
<comment type="similarity">
    <text evidence="2">Belongs to the fatty acid desaturase type 2 family.</text>
</comment>
<dbReference type="PRINTS" id="PR00075">
    <property type="entry name" value="FACDDSATRASE"/>
</dbReference>
<comment type="caution">
    <text evidence="12">The sequence shown here is derived from an EMBL/GenBank/DDBJ whole genome shotgun (WGS) entry which is preliminary data.</text>
</comment>
<reference evidence="12" key="2">
    <citation type="submission" date="2020-09" db="EMBL/GenBank/DDBJ databases">
        <authorList>
            <person name="Sun Q."/>
            <person name="Zhou Y."/>
        </authorList>
    </citation>
    <scope>NUCLEOTIDE SEQUENCE</scope>
    <source>
        <strain evidence="12">CGMCC 4.5737</strain>
    </source>
</reference>
<feature type="transmembrane region" description="Helical" evidence="10">
    <location>
        <begin position="12"/>
        <end position="36"/>
    </location>
</feature>